<name>A0A4V1Z197_9ACTN</name>
<dbReference type="AlphaFoldDB" id="A0A4V1Z197"/>
<keyword evidence="2" id="KW-1185">Reference proteome</keyword>
<dbReference type="Gene3D" id="3.90.1140.10">
    <property type="entry name" value="Cyclic phosphodiesterase"/>
    <property type="match status" value="1"/>
</dbReference>
<accession>A0A4V1Z197</accession>
<dbReference type="EMBL" id="SDPU01000032">
    <property type="protein sequence ID" value="RYU10146.1"/>
    <property type="molecule type" value="Genomic_DNA"/>
</dbReference>
<dbReference type="SUPFAM" id="SSF55144">
    <property type="entry name" value="LigT-like"/>
    <property type="match status" value="1"/>
</dbReference>
<gene>
    <name evidence="1" type="ORF">ETU37_17170</name>
</gene>
<reference evidence="1 2" key="1">
    <citation type="submission" date="2019-01" db="EMBL/GenBank/DDBJ databases">
        <title>Nocardioides guangzhouensis sp. nov., an actinobacterium isolated from soil.</title>
        <authorList>
            <person name="Fu Y."/>
            <person name="Cai Y."/>
            <person name="Lin Z."/>
            <person name="Chen P."/>
        </authorList>
    </citation>
    <scope>NUCLEOTIDE SEQUENCE [LARGE SCALE GENOMIC DNA]</scope>
    <source>
        <strain evidence="1 2">NBRC 105384</strain>
    </source>
</reference>
<dbReference type="GO" id="GO:0016874">
    <property type="term" value="F:ligase activity"/>
    <property type="evidence" value="ECO:0007669"/>
    <property type="project" value="UniProtKB-KW"/>
</dbReference>
<dbReference type="Proteomes" id="UP000291189">
    <property type="component" value="Unassembled WGS sequence"/>
</dbReference>
<proteinExistence type="predicted"/>
<dbReference type="OrthoDB" id="2082235at2"/>
<evidence type="ECO:0000313" key="2">
    <source>
        <dbReference type="Proteomes" id="UP000291189"/>
    </source>
</evidence>
<comment type="caution">
    <text evidence="1">The sequence shown here is derived from an EMBL/GenBank/DDBJ whole genome shotgun (WGS) entry which is preliminary data.</text>
</comment>
<sequence>MAMPHSAVQIPVPDLEPVVRARLERRDPDAVPADPDDTVAHITLLGPFAGLSDLTDGVLDELERFFSDVTAFDFRLTGISSFPGGTVYLAPSPAAPFRQLTHELSRLFPEHPPYGGAFDDVVPHLTVPMPEGEDVTALEFELGSRLPISTYAREAVLFWWEPGASRTIATFPFGTSAA</sequence>
<organism evidence="1 2">
    <name type="scientific">Nocardioides iriomotensis</name>
    <dbReference type="NCBI Taxonomy" id="715784"/>
    <lineage>
        <taxon>Bacteria</taxon>
        <taxon>Bacillati</taxon>
        <taxon>Actinomycetota</taxon>
        <taxon>Actinomycetes</taxon>
        <taxon>Propionibacteriales</taxon>
        <taxon>Nocardioidaceae</taxon>
        <taxon>Nocardioides</taxon>
    </lineage>
</organism>
<protein>
    <submittedName>
        <fullName evidence="1">2'-5' RNA ligase family protein</fullName>
    </submittedName>
</protein>
<evidence type="ECO:0000313" key="1">
    <source>
        <dbReference type="EMBL" id="RYU10146.1"/>
    </source>
</evidence>
<keyword evidence="1" id="KW-0436">Ligase</keyword>
<dbReference type="Pfam" id="PF13563">
    <property type="entry name" value="2_5_RNA_ligase2"/>
    <property type="match status" value="1"/>
</dbReference>
<dbReference type="InterPro" id="IPR009097">
    <property type="entry name" value="Cyclic_Pdiesterase"/>
</dbReference>